<keyword evidence="4" id="KW-1185">Reference proteome</keyword>
<dbReference type="AlphaFoldDB" id="A0A916JQH5"/>
<dbReference type="RefSeq" id="WP_258543473.1">
    <property type="nucleotide sequence ID" value="NZ_OU015584.1"/>
</dbReference>
<evidence type="ECO:0000256" key="1">
    <source>
        <dbReference type="SAM" id="MobiDB-lite"/>
    </source>
</evidence>
<organism evidence="3 4">
    <name type="scientific">Parvicella tangerina</name>
    <dbReference type="NCBI Taxonomy" id="2829795"/>
    <lineage>
        <taxon>Bacteria</taxon>
        <taxon>Pseudomonadati</taxon>
        <taxon>Bacteroidota</taxon>
        <taxon>Flavobacteriia</taxon>
        <taxon>Flavobacteriales</taxon>
        <taxon>Parvicellaceae</taxon>
        <taxon>Parvicella</taxon>
    </lineage>
</organism>
<dbReference type="Proteomes" id="UP000683507">
    <property type="component" value="Chromosome"/>
</dbReference>
<reference evidence="3" key="1">
    <citation type="submission" date="2021-04" db="EMBL/GenBank/DDBJ databases">
        <authorList>
            <person name="Rodrigo-Torres L."/>
            <person name="Arahal R. D."/>
            <person name="Lucena T."/>
        </authorList>
    </citation>
    <scope>NUCLEOTIDE SEQUENCE</scope>
    <source>
        <strain evidence="3">AS29M-1</strain>
    </source>
</reference>
<protein>
    <recommendedName>
        <fullName evidence="5">Protein SirB1 N-terminal domain-containing protein</fullName>
    </recommendedName>
</protein>
<feature type="transmembrane region" description="Helical" evidence="2">
    <location>
        <begin position="126"/>
        <end position="145"/>
    </location>
</feature>
<proteinExistence type="predicted"/>
<evidence type="ECO:0000313" key="3">
    <source>
        <dbReference type="EMBL" id="CAG5086806.1"/>
    </source>
</evidence>
<dbReference type="KEGG" id="ptan:CRYO30217_03288"/>
<dbReference type="EMBL" id="OU015584">
    <property type="protein sequence ID" value="CAG5086806.1"/>
    <property type="molecule type" value="Genomic_DNA"/>
</dbReference>
<feature type="region of interest" description="Disordered" evidence="1">
    <location>
        <begin position="171"/>
        <end position="196"/>
    </location>
</feature>
<keyword evidence="2" id="KW-0472">Membrane</keyword>
<name>A0A916JQH5_9FLAO</name>
<feature type="compositionally biased region" description="Polar residues" evidence="1">
    <location>
        <begin position="180"/>
        <end position="196"/>
    </location>
</feature>
<keyword evidence="2" id="KW-1133">Transmembrane helix</keyword>
<accession>A0A916JQH5</accession>
<gene>
    <name evidence="3" type="ORF">CRYO30217_03288</name>
</gene>
<sequence>MGLELFHKDLRGNNRFIRDYFVKLVLTPIIPTPNMSNRHPIFYSQILREGSLSAIWCDLTLFVTLMIGTICNIVLIRNPFKTIQTLFVVRAFMMAEISIYEVEYYLKAKSQIRDNGKSLILKIKSLAILVIFISISNTCTCLGQITEPKSPQFNTYTPVSTDQSFQHFNSGSNSNSFNSTLQPSSPESSQNVNSQTPNQVFERLNKNNSTLNAKSFIPPKQIQTVAFVKSLIVESNATDEKVNYTMPRLSSESEKLHFEKAYNEIVEMLEGKKPLSIKRAVFLTENAWFSGQMNYKDFCAALDESEKMIEIKMSQEGLSSRDNHAINYMTHKYISDTLRIDMMGLEKVVTTFPKQYDFDDPFGYYDVRQMFVSKLMFENSGQCKSLPLYYLILVEELGGSAYLSLSPSHSFIKVKDNKGNFYNVELTNGRLSSDSWIVGSGYIKAEAIKGGIYLDTMNKEQVVANCLTDLAQYYKWRFGKPDIQQGYEDFNLKCINQTLKYHPNNINAILEKSNYYSVLLEYVIRQKGYSTEDQILSDPKTKEIFIQRNKLYALTDGLGYEPMPEEIYSSWLKTIEEKQQEQEHNKFYINFSKIVTNK</sequence>
<evidence type="ECO:0008006" key="5">
    <source>
        <dbReference type="Google" id="ProtNLM"/>
    </source>
</evidence>
<evidence type="ECO:0000313" key="4">
    <source>
        <dbReference type="Proteomes" id="UP000683507"/>
    </source>
</evidence>
<keyword evidence="2" id="KW-0812">Transmembrane</keyword>
<evidence type="ECO:0000256" key="2">
    <source>
        <dbReference type="SAM" id="Phobius"/>
    </source>
</evidence>
<feature type="transmembrane region" description="Helical" evidence="2">
    <location>
        <begin position="55"/>
        <end position="75"/>
    </location>
</feature>